<organism evidence="13 14">
    <name type="scientific">Meyerozyma guilliermondii (strain ATCC 6260 / CBS 566 / DSM 6381 / JCM 1539 / NBRC 10279 / NRRL Y-324)</name>
    <name type="common">Yeast</name>
    <name type="synonym">Candida guilliermondii</name>
    <dbReference type="NCBI Taxonomy" id="294746"/>
    <lineage>
        <taxon>Eukaryota</taxon>
        <taxon>Fungi</taxon>
        <taxon>Dikarya</taxon>
        <taxon>Ascomycota</taxon>
        <taxon>Saccharomycotina</taxon>
        <taxon>Pichiomycetes</taxon>
        <taxon>Debaryomycetaceae</taxon>
        <taxon>Meyerozyma</taxon>
    </lineage>
</organism>
<dbReference type="HOGENOM" id="CLU_008088_0_0_1"/>
<feature type="domain" description="Coenzyme PQQ synthesis protein F-like C-terminal lobe" evidence="12">
    <location>
        <begin position="799"/>
        <end position="878"/>
    </location>
</feature>
<dbReference type="InterPro" id="IPR001431">
    <property type="entry name" value="Pept_M16_Zn_BS"/>
</dbReference>
<dbReference type="EMBL" id="CH408155">
    <property type="protein sequence ID" value="EDK36011.2"/>
    <property type="molecule type" value="Genomic_DNA"/>
</dbReference>
<dbReference type="Pfam" id="PF05193">
    <property type="entry name" value="Peptidase_M16_C"/>
    <property type="match status" value="1"/>
</dbReference>
<dbReference type="PANTHER" id="PTHR43690">
    <property type="entry name" value="NARDILYSIN"/>
    <property type="match status" value="1"/>
</dbReference>
<dbReference type="PANTHER" id="PTHR43690:SF18">
    <property type="entry name" value="INSULIN-DEGRADING ENZYME-RELATED"/>
    <property type="match status" value="1"/>
</dbReference>
<evidence type="ECO:0000256" key="4">
    <source>
        <dbReference type="ARBA" id="ARBA00022801"/>
    </source>
</evidence>
<accession>A5DA04</accession>
<keyword evidence="2" id="KW-0645">Protease</keyword>
<evidence type="ECO:0000256" key="5">
    <source>
        <dbReference type="ARBA" id="ARBA00022833"/>
    </source>
</evidence>
<dbReference type="GeneID" id="5128864"/>
<dbReference type="GO" id="GO:0004222">
    <property type="term" value="F:metalloendopeptidase activity"/>
    <property type="evidence" value="ECO:0007669"/>
    <property type="project" value="InterPro"/>
</dbReference>
<dbReference type="Proteomes" id="UP000001997">
    <property type="component" value="Unassembled WGS sequence"/>
</dbReference>
<dbReference type="AlphaFoldDB" id="A5DA04"/>
<evidence type="ECO:0000313" key="14">
    <source>
        <dbReference type="Proteomes" id="UP000001997"/>
    </source>
</evidence>
<feature type="domain" description="Peptidase M16 middle/third" evidence="11">
    <location>
        <begin position="414"/>
        <end position="692"/>
    </location>
</feature>
<dbReference type="GO" id="GO:0046872">
    <property type="term" value="F:metal ion binding"/>
    <property type="evidence" value="ECO:0007669"/>
    <property type="project" value="UniProtKB-KW"/>
</dbReference>
<dbReference type="GO" id="GO:0005737">
    <property type="term" value="C:cytoplasm"/>
    <property type="evidence" value="ECO:0007669"/>
    <property type="project" value="UniProtKB-ARBA"/>
</dbReference>
<dbReference type="InterPro" id="IPR032632">
    <property type="entry name" value="Peptidase_M16_M"/>
</dbReference>
<evidence type="ECO:0000256" key="6">
    <source>
        <dbReference type="ARBA" id="ARBA00023049"/>
    </source>
</evidence>
<protein>
    <submittedName>
        <fullName evidence="13">Uncharacterized protein</fullName>
    </submittedName>
</protein>
<dbReference type="eggNOG" id="KOG0959">
    <property type="taxonomic scope" value="Eukaryota"/>
</dbReference>
<keyword evidence="14" id="KW-1185">Reference proteome</keyword>
<dbReference type="STRING" id="294746.A5DA04"/>
<dbReference type="Gene3D" id="3.30.830.10">
    <property type="entry name" value="Metalloenzyme, LuxS/M16 peptidase-like"/>
    <property type="match status" value="4"/>
</dbReference>
<evidence type="ECO:0000256" key="2">
    <source>
        <dbReference type="ARBA" id="ARBA00022670"/>
    </source>
</evidence>
<proteinExistence type="inferred from homology"/>
<dbReference type="InParanoid" id="A5DA04"/>
<dbReference type="Pfam" id="PF22456">
    <property type="entry name" value="PqqF-like_C_4"/>
    <property type="match status" value="1"/>
</dbReference>
<dbReference type="RefSeq" id="XP_001486732.2">
    <property type="nucleotide sequence ID" value="XM_001486682.1"/>
</dbReference>
<feature type="region of interest" description="Disordered" evidence="8">
    <location>
        <begin position="886"/>
        <end position="916"/>
    </location>
</feature>
<evidence type="ECO:0000256" key="8">
    <source>
        <dbReference type="SAM" id="MobiDB-lite"/>
    </source>
</evidence>
<keyword evidence="6" id="KW-0482">Metalloprotease</keyword>
<dbReference type="PROSITE" id="PS00143">
    <property type="entry name" value="INSULINASE"/>
    <property type="match status" value="1"/>
</dbReference>
<dbReference type="InterPro" id="IPR011249">
    <property type="entry name" value="Metalloenz_LuxS/M16"/>
</dbReference>
<dbReference type="VEuPathDB" id="FungiDB:PGUG_00109"/>
<comment type="similarity">
    <text evidence="1 7">Belongs to the peptidase M16 family.</text>
</comment>
<evidence type="ECO:0000256" key="3">
    <source>
        <dbReference type="ARBA" id="ARBA00022723"/>
    </source>
</evidence>
<keyword evidence="4" id="KW-0378">Hydrolase</keyword>
<dbReference type="GO" id="GO:0006508">
    <property type="term" value="P:proteolysis"/>
    <property type="evidence" value="ECO:0007669"/>
    <property type="project" value="UniProtKB-KW"/>
</dbReference>
<evidence type="ECO:0000256" key="1">
    <source>
        <dbReference type="ARBA" id="ARBA00007261"/>
    </source>
</evidence>
<evidence type="ECO:0000259" key="11">
    <source>
        <dbReference type="Pfam" id="PF16187"/>
    </source>
</evidence>
<dbReference type="InterPro" id="IPR011765">
    <property type="entry name" value="Pept_M16_N"/>
</dbReference>
<keyword evidence="3" id="KW-0479">Metal-binding</keyword>
<dbReference type="OrthoDB" id="952271at2759"/>
<dbReference type="FunCoup" id="A5DA04">
    <property type="interactions" value="43"/>
</dbReference>
<dbReference type="SUPFAM" id="SSF63411">
    <property type="entry name" value="LuxS/MPP-like metallohydrolase"/>
    <property type="match status" value="4"/>
</dbReference>
<sequence length="1032" mass="117234">MAEFRLPLGQSKNEYKLSVLPDGLKILFISSPNIEYFSMAVSIRSGSLNDPPDLPGLAHLCEHMLFTGTKQYPKSGHFYTTLAEAGGDANAFTTGILTNYFMEIPINSIKRTQLVDNFTSFFENPLFKKNGMMSEIIAIEEEHALNRTSKSKILYYGMKLVADDSHPFTQFYTGNIESLYTTPKRNGIPVRKRLEEYFCNHYTSSNISLVVQGPEPLDLLQKQVKTKFSSKKPVISSIHDFAFPKHQRSKCLWVQNDTASCIRIFYSVHCDDNKPKLNLFLRVWTTLLGDEARGTVCEYLMRTNLIVGLTCHVQALDYNEQLLVVDITPSHRGYLRVSNIAHIISEYILSITDHDLNSLGVVLEEKSNQEKTSYNFRESQESCMNELSGIAETLALSFDTIKTKNIIRGYDDWDDIMSGTSWTSRAKEFVTCSGKILEPGRMNLIIMGKKNPNIQDLYGDHIDSGVHPQFDFEYERHYLNPKLFQENTTSGFRRDYSRDSSQDSNQSLFKQVQLEQSQSSSKILMPSSQPVQCLKSPNLEMWTDSYEEVSGCKVRLSFQILFTTLSRTAKTDVMLDLLSNIIGNTLRHELYKVEELGVEWSICPNLNYQNSLSFNVSGLKDFIQDALKLLLDGTLSIIEMVTTISNTELRRARTQVRHCYDEFGDVSGLKQVLSVSYYLLEPAIHSLDERIEILEVVDICTIQKFCNHLKNSLKYLKVLMSGFVDEECVQQTYRALKPLLTGSQPFKSLVQNESISLGGRSLSFKIPSPNTSTTTMIFCELGNKTDPIAVMMSYMIGFLLATAADRELRMEKCLGYYVDAAPQMFSTSVGIRLAITSSFHSSTCLEQHIRVFLKEWSTRLSSYTAQEFDTIKNNFTVSYVDSPRDSTLTDPPSCPVYRVPHTQGSSNIGEGKNTKRHRHNWGKIVTGNYHFGGKFGEEEVSRNKVINLESSYFIEFVKDKLLSPSALTVSGESSKECNINLPKRSWLRRSFDFKKHTRCYQESESSPLSSIVQFNEVINDDVLSDVYGLYTD</sequence>
<evidence type="ECO:0000313" key="13">
    <source>
        <dbReference type="EMBL" id="EDK36011.2"/>
    </source>
</evidence>
<dbReference type="InterPro" id="IPR007863">
    <property type="entry name" value="Peptidase_M16_C"/>
</dbReference>
<name>A5DA04_PICGU</name>
<dbReference type="Pfam" id="PF16187">
    <property type="entry name" value="Peptidase_M16_M"/>
    <property type="match status" value="1"/>
</dbReference>
<reference evidence="13 14" key="1">
    <citation type="journal article" date="2009" name="Nature">
        <title>Evolution of pathogenicity and sexual reproduction in eight Candida genomes.</title>
        <authorList>
            <person name="Butler G."/>
            <person name="Rasmussen M.D."/>
            <person name="Lin M.F."/>
            <person name="Santos M.A."/>
            <person name="Sakthikumar S."/>
            <person name="Munro C.A."/>
            <person name="Rheinbay E."/>
            <person name="Grabherr M."/>
            <person name="Forche A."/>
            <person name="Reedy J.L."/>
            <person name="Agrafioti I."/>
            <person name="Arnaud M.B."/>
            <person name="Bates S."/>
            <person name="Brown A.J."/>
            <person name="Brunke S."/>
            <person name="Costanzo M.C."/>
            <person name="Fitzpatrick D.A."/>
            <person name="de Groot P.W."/>
            <person name="Harris D."/>
            <person name="Hoyer L.L."/>
            <person name="Hube B."/>
            <person name="Klis F.M."/>
            <person name="Kodira C."/>
            <person name="Lennard N."/>
            <person name="Logue M.E."/>
            <person name="Martin R."/>
            <person name="Neiman A.M."/>
            <person name="Nikolaou E."/>
            <person name="Quail M.A."/>
            <person name="Quinn J."/>
            <person name="Santos M.C."/>
            <person name="Schmitzberger F.F."/>
            <person name="Sherlock G."/>
            <person name="Shah P."/>
            <person name="Silverstein K.A."/>
            <person name="Skrzypek M.S."/>
            <person name="Soll D."/>
            <person name="Staggs R."/>
            <person name="Stansfield I."/>
            <person name="Stumpf M.P."/>
            <person name="Sudbery P.E."/>
            <person name="Srikantha T."/>
            <person name="Zeng Q."/>
            <person name="Berman J."/>
            <person name="Berriman M."/>
            <person name="Heitman J."/>
            <person name="Gow N.A."/>
            <person name="Lorenz M.C."/>
            <person name="Birren B.W."/>
            <person name="Kellis M."/>
            <person name="Cuomo C.A."/>
        </authorList>
    </citation>
    <scope>NUCLEOTIDE SEQUENCE [LARGE SCALE GENOMIC DNA]</scope>
    <source>
        <strain evidence="14">ATCC 6260 / CBS 566 / DSM 6381 / JCM 1539 / NBRC 10279 / NRRL Y-324</strain>
    </source>
</reference>
<evidence type="ECO:0000259" key="12">
    <source>
        <dbReference type="Pfam" id="PF22456"/>
    </source>
</evidence>
<dbReference type="Pfam" id="PF00675">
    <property type="entry name" value="Peptidase_M16"/>
    <property type="match status" value="1"/>
</dbReference>
<dbReference type="InterPro" id="IPR054734">
    <property type="entry name" value="PqqF-like_C_4"/>
</dbReference>
<gene>
    <name evidence="13" type="ORF">PGUG_00109</name>
</gene>
<keyword evidence="5" id="KW-0862">Zinc</keyword>
<dbReference type="OMA" id="HLCEHMI"/>
<dbReference type="InterPro" id="IPR050626">
    <property type="entry name" value="Peptidase_M16"/>
</dbReference>
<evidence type="ECO:0000259" key="10">
    <source>
        <dbReference type="Pfam" id="PF05193"/>
    </source>
</evidence>
<feature type="domain" description="Peptidase M16 C-terminal" evidence="10">
    <location>
        <begin position="191"/>
        <end position="355"/>
    </location>
</feature>
<dbReference type="KEGG" id="pgu:PGUG_00109"/>
<feature type="domain" description="Peptidase M16 N-terminal" evidence="9">
    <location>
        <begin position="26"/>
        <end position="144"/>
    </location>
</feature>
<evidence type="ECO:0000256" key="7">
    <source>
        <dbReference type="RuleBase" id="RU004447"/>
    </source>
</evidence>
<evidence type="ECO:0000259" key="9">
    <source>
        <dbReference type="Pfam" id="PF00675"/>
    </source>
</evidence>